<dbReference type="VEuPathDB" id="FungiDB:LCOR_00779.1"/>
<evidence type="ECO:0000256" key="2">
    <source>
        <dbReference type="ARBA" id="ARBA00022553"/>
    </source>
</evidence>
<dbReference type="PRINTS" id="PR00113">
    <property type="entry name" value="ALKPHPHTASE"/>
</dbReference>
<dbReference type="Pfam" id="PF00245">
    <property type="entry name" value="Alk_phosphatase"/>
    <property type="match status" value="2"/>
</dbReference>
<dbReference type="Gene3D" id="3.40.720.10">
    <property type="entry name" value="Alkaline Phosphatase, subunit A"/>
    <property type="match status" value="2"/>
</dbReference>
<evidence type="ECO:0000256" key="1">
    <source>
        <dbReference type="ARBA" id="ARBA00012647"/>
    </source>
</evidence>
<evidence type="ECO:0000313" key="7">
    <source>
        <dbReference type="EMBL" id="CDH49018.1"/>
    </source>
</evidence>
<protein>
    <recommendedName>
        <fullName evidence="1">alkaline phosphatase</fullName>
        <ecNumber evidence="1">3.1.3.1</ecNumber>
    </recommendedName>
</protein>
<dbReference type="GO" id="GO:0046872">
    <property type="term" value="F:metal ion binding"/>
    <property type="evidence" value="ECO:0007669"/>
    <property type="project" value="UniProtKB-KW"/>
</dbReference>
<dbReference type="EMBL" id="CBTN010000002">
    <property type="protein sequence ID" value="CDH49018.1"/>
    <property type="molecule type" value="Genomic_DNA"/>
</dbReference>
<evidence type="ECO:0000256" key="5">
    <source>
        <dbReference type="RuleBase" id="RU003946"/>
    </source>
</evidence>
<comment type="similarity">
    <text evidence="5">Belongs to the alkaline phosphatase family.</text>
</comment>
<dbReference type="InterPro" id="IPR017850">
    <property type="entry name" value="Alkaline_phosphatase_core_sf"/>
</dbReference>
<dbReference type="Proteomes" id="UP000027586">
    <property type="component" value="Unassembled WGS sequence"/>
</dbReference>
<feature type="active site" description="Phosphoserine intermediate" evidence="3">
    <location>
        <position position="123"/>
    </location>
</feature>
<feature type="transmembrane region" description="Helical" evidence="6">
    <location>
        <begin position="36"/>
        <end position="57"/>
    </location>
</feature>
<evidence type="ECO:0000313" key="8">
    <source>
        <dbReference type="Proteomes" id="UP000027586"/>
    </source>
</evidence>
<feature type="binding site" evidence="4">
    <location>
        <position position="302"/>
    </location>
    <ligand>
        <name>Mg(2+)</name>
        <dbReference type="ChEBI" id="CHEBI:18420"/>
    </ligand>
</feature>
<comment type="cofactor">
    <cofactor evidence="4">
        <name>Zn(2+)</name>
        <dbReference type="ChEBI" id="CHEBI:29105"/>
    </cofactor>
    <text evidence="4">Binds 2 Zn(2+) ions.</text>
</comment>
<dbReference type="AlphaFoldDB" id="A0A068RFV8"/>
<evidence type="ECO:0000256" key="6">
    <source>
        <dbReference type="SAM" id="Phobius"/>
    </source>
</evidence>
<feature type="binding site" evidence="4">
    <location>
        <position position="371"/>
    </location>
    <ligand>
        <name>Zn(2+)</name>
        <dbReference type="ChEBI" id="CHEBI:29105"/>
        <label>2</label>
    </ligand>
</feature>
<accession>A0A068RFV8</accession>
<feature type="binding site" evidence="4">
    <location>
        <position position="311"/>
    </location>
    <ligand>
        <name>Zn(2+)</name>
        <dbReference type="ChEBI" id="CHEBI:29105"/>
        <label>2</label>
    </ligand>
</feature>
<feature type="binding site" evidence="4">
    <location>
        <position position="161"/>
    </location>
    <ligand>
        <name>Mg(2+)</name>
        <dbReference type="ChEBI" id="CHEBI:18420"/>
    </ligand>
</feature>
<proteinExistence type="inferred from homology"/>
<dbReference type="OrthoDB" id="7392499at2759"/>
<feature type="binding site" evidence="4">
    <location>
        <position position="75"/>
    </location>
    <ligand>
        <name>Zn(2+)</name>
        <dbReference type="ChEBI" id="CHEBI:29105"/>
        <label>2</label>
    </ligand>
</feature>
<dbReference type="PANTHER" id="PTHR11596">
    <property type="entry name" value="ALKALINE PHOSPHATASE"/>
    <property type="match status" value="1"/>
</dbReference>
<name>A0A068RFV8_9FUNG</name>
<keyword evidence="4" id="KW-0862">Zinc</keyword>
<dbReference type="EC" id="3.1.3.1" evidence="1"/>
<reference evidence="7" key="1">
    <citation type="submission" date="2013-08" db="EMBL/GenBank/DDBJ databases">
        <title>Gene expansion shapes genome architecture in the human pathogen Lichtheimia corymbifera: an evolutionary genomics analysis in the ancient terrestrial Mucorales (Mucoromycotina).</title>
        <authorList>
            <person name="Schwartze V.U."/>
            <person name="Winter S."/>
            <person name="Shelest E."/>
            <person name="Marcet-Houben M."/>
            <person name="Horn F."/>
            <person name="Wehner S."/>
            <person name="Hoffmann K."/>
            <person name="Riege K."/>
            <person name="Sammeth M."/>
            <person name="Nowrousian M."/>
            <person name="Valiante V."/>
            <person name="Linde J."/>
            <person name="Jacobsen I.D."/>
            <person name="Marz M."/>
            <person name="Brakhage A.A."/>
            <person name="Gabaldon T."/>
            <person name="Bocker S."/>
            <person name="Voigt K."/>
        </authorList>
    </citation>
    <scope>NUCLEOTIDE SEQUENCE [LARGE SCALE GENOMIC DNA]</scope>
    <source>
        <strain evidence="7">FSU 9682</strain>
    </source>
</reference>
<feature type="binding site" evidence="4">
    <location>
        <position position="477"/>
    </location>
    <ligand>
        <name>Zn(2+)</name>
        <dbReference type="ChEBI" id="CHEBI:29105"/>
        <label>2</label>
    </ligand>
</feature>
<dbReference type="GO" id="GO:0004035">
    <property type="term" value="F:alkaline phosphatase activity"/>
    <property type="evidence" value="ECO:0007669"/>
    <property type="project" value="UniProtKB-EC"/>
</dbReference>
<keyword evidence="2" id="KW-0597">Phosphoprotein</keyword>
<feature type="binding site" evidence="4">
    <location>
        <position position="163"/>
    </location>
    <ligand>
        <name>Mg(2+)</name>
        <dbReference type="ChEBI" id="CHEBI:18420"/>
    </ligand>
</feature>
<sequence length="527" mass="58852">MVNTANQPSYSTIPLLNNDIEPIAVSTRRRSKLSRVLTATVLFAIGSVLVVAIVAQVTRSKPAARQRNVILMISDGFGPASETYARQYHMWREQLPPSFMLPLDHIHVGQSRTQSSSSLITDSAAGATVDPQKRPCGTVLESAKIRHGMLTGLVATSRITHATPAAFSAHVAWRNEENEIAEQQIGYNPLGRTVDLMFGGGICEFLPNTTENSCREDNRDLFAEAKEHFGWTVKLSRDEFDAFNPNDVSLPLMALFAPSHMKYELDRDPTTQPSLKDMTEKALITLNSASQKNGKGFFLMVEGSRIDMASHSYASKIMASHFTHTDMWLLIYSNDPATHFYDIWEYQQTINSVLKFVEDHPDTVLISTSDHETGGLTIGRQVTDEYPEYKWEPEVISRVRNSSEVLARAWDAAEQDQVDYLVDEIIGKGLGISDPSDKEIDKLVTWKKTSKDVLALEYILGDMVSRRAEIGWTTHGHTAVDVNLYAFGKGTKRLRGSHENTDINEFIVDYLDLDLGQATGELNRKLP</sequence>
<gene>
    <name evidence="7" type="ORF">LCOR_00779.1</name>
</gene>
<dbReference type="STRING" id="1263082.A0A068RFV8"/>
<feature type="binding site" evidence="4">
    <location>
        <position position="75"/>
    </location>
    <ligand>
        <name>Mg(2+)</name>
        <dbReference type="ChEBI" id="CHEBI:18420"/>
    </ligand>
</feature>
<keyword evidence="6" id="KW-1133">Transmembrane helix</keyword>
<feature type="binding site" evidence="4">
    <location>
        <position position="370"/>
    </location>
    <ligand>
        <name>Zn(2+)</name>
        <dbReference type="ChEBI" id="CHEBI:29105"/>
        <label>2</label>
    </ligand>
</feature>
<dbReference type="InterPro" id="IPR001952">
    <property type="entry name" value="Alkaline_phosphatase"/>
</dbReference>
<dbReference type="GO" id="GO:0000329">
    <property type="term" value="C:fungal-type vacuole membrane"/>
    <property type="evidence" value="ECO:0007669"/>
    <property type="project" value="TreeGrafter"/>
</dbReference>
<evidence type="ECO:0000256" key="3">
    <source>
        <dbReference type="PIRSR" id="PIRSR601952-1"/>
    </source>
</evidence>
<dbReference type="PANTHER" id="PTHR11596:SF5">
    <property type="entry name" value="ALKALINE PHOSPHATASE"/>
    <property type="match status" value="1"/>
</dbReference>
<comment type="caution">
    <text evidence="7">The sequence shown here is derived from an EMBL/GenBank/DDBJ whole genome shotgun (WGS) entry which is preliminary data.</text>
</comment>
<keyword evidence="6" id="KW-0472">Membrane</keyword>
<dbReference type="SMART" id="SM00098">
    <property type="entry name" value="alkPPc"/>
    <property type="match status" value="1"/>
</dbReference>
<dbReference type="CDD" id="cd16012">
    <property type="entry name" value="ALP"/>
    <property type="match status" value="1"/>
</dbReference>
<evidence type="ECO:0000256" key="4">
    <source>
        <dbReference type="PIRSR" id="PIRSR601952-2"/>
    </source>
</evidence>
<organism evidence="7 8">
    <name type="scientific">Lichtheimia corymbifera JMRC:FSU:9682</name>
    <dbReference type="NCBI Taxonomy" id="1263082"/>
    <lineage>
        <taxon>Eukaryota</taxon>
        <taxon>Fungi</taxon>
        <taxon>Fungi incertae sedis</taxon>
        <taxon>Mucoromycota</taxon>
        <taxon>Mucoromycotina</taxon>
        <taxon>Mucoromycetes</taxon>
        <taxon>Mucorales</taxon>
        <taxon>Lichtheimiaceae</taxon>
        <taxon>Lichtheimia</taxon>
    </lineage>
</organism>
<keyword evidence="6" id="KW-0812">Transmembrane</keyword>
<keyword evidence="4" id="KW-0479">Metal-binding</keyword>
<keyword evidence="8" id="KW-1185">Reference proteome</keyword>
<dbReference type="SUPFAM" id="SSF53649">
    <property type="entry name" value="Alkaline phosphatase-like"/>
    <property type="match status" value="1"/>
</dbReference>
<comment type="cofactor">
    <cofactor evidence="4">
        <name>Mg(2+)</name>
        <dbReference type="ChEBI" id="CHEBI:18420"/>
    </cofactor>
    <text evidence="4">Binds 1 Mg(2+) ion.</text>
</comment>
<keyword evidence="4" id="KW-0460">Magnesium</keyword>
<feature type="binding site" evidence="4">
    <location>
        <position position="307"/>
    </location>
    <ligand>
        <name>Zn(2+)</name>
        <dbReference type="ChEBI" id="CHEBI:29105"/>
        <label>2</label>
    </ligand>
</feature>